<evidence type="ECO:0000313" key="1">
    <source>
        <dbReference type="EMBL" id="KKM59982.1"/>
    </source>
</evidence>
<dbReference type="AlphaFoldDB" id="A0A0F9LSD3"/>
<comment type="caution">
    <text evidence="1">The sequence shown here is derived from an EMBL/GenBank/DDBJ whole genome shotgun (WGS) entry which is preliminary data.</text>
</comment>
<name>A0A0F9LSD3_9ZZZZ</name>
<proteinExistence type="predicted"/>
<accession>A0A0F9LSD3</accession>
<dbReference type="EMBL" id="LAZR01011762">
    <property type="protein sequence ID" value="KKM59982.1"/>
    <property type="molecule type" value="Genomic_DNA"/>
</dbReference>
<sequence length="77" mass="8381">MEGVVAERRRRKWGQVAKLVDARCSGGPVLGLVQLGYKMLVSAKNELKTKAVLSKAAIQVQVLACPPCYTARRELAV</sequence>
<organism evidence="1">
    <name type="scientific">marine sediment metagenome</name>
    <dbReference type="NCBI Taxonomy" id="412755"/>
    <lineage>
        <taxon>unclassified sequences</taxon>
        <taxon>metagenomes</taxon>
        <taxon>ecological metagenomes</taxon>
    </lineage>
</organism>
<reference evidence="1" key="1">
    <citation type="journal article" date="2015" name="Nature">
        <title>Complex archaea that bridge the gap between prokaryotes and eukaryotes.</title>
        <authorList>
            <person name="Spang A."/>
            <person name="Saw J.H."/>
            <person name="Jorgensen S.L."/>
            <person name="Zaremba-Niedzwiedzka K."/>
            <person name="Martijn J."/>
            <person name="Lind A.E."/>
            <person name="van Eijk R."/>
            <person name="Schleper C."/>
            <person name="Guy L."/>
            <person name="Ettema T.J."/>
        </authorList>
    </citation>
    <scope>NUCLEOTIDE SEQUENCE</scope>
</reference>
<gene>
    <name evidence="1" type="ORF">LCGC14_1546410</name>
</gene>
<protein>
    <submittedName>
        <fullName evidence="1">Uncharacterized protein</fullName>
    </submittedName>
</protein>